<reference evidence="1" key="1">
    <citation type="journal article" date="2015" name="Nature">
        <title>Complex archaea that bridge the gap between prokaryotes and eukaryotes.</title>
        <authorList>
            <person name="Spang A."/>
            <person name="Saw J.H."/>
            <person name="Jorgensen S.L."/>
            <person name="Zaremba-Niedzwiedzka K."/>
            <person name="Martijn J."/>
            <person name="Lind A.E."/>
            <person name="van Eijk R."/>
            <person name="Schleper C."/>
            <person name="Guy L."/>
            <person name="Ettema T.J."/>
        </authorList>
    </citation>
    <scope>NUCLEOTIDE SEQUENCE</scope>
</reference>
<dbReference type="EMBL" id="LAZR01004140">
    <property type="protein sequence ID" value="KKN11402.1"/>
    <property type="molecule type" value="Genomic_DNA"/>
</dbReference>
<protein>
    <submittedName>
        <fullName evidence="1">Uncharacterized protein</fullName>
    </submittedName>
</protein>
<organism evidence="1">
    <name type="scientific">marine sediment metagenome</name>
    <dbReference type="NCBI Taxonomy" id="412755"/>
    <lineage>
        <taxon>unclassified sequences</taxon>
        <taxon>metagenomes</taxon>
        <taxon>ecological metagenomes</taxon>
    </lineage>
</organism>
<evidence type="ECO:0000313" key="1">
    <source>
        <dbReference type="EMBL" id="KKN11402.1"/>
    </source>
</evidence>
<comment type="caution">
    <text evidence="1">The sequence shown here is derived from an EMBL/GenBank/DDBJ whole genome shotgun (WGS) entry which is preliminary data.</text>
</comment>
<gene>
    <name evidence="1" type="ORF">LCGC14_1026840</name>
</gene>
<dbReference type="AlphaFoldDB" id="A0A0F9NHJ3"/>
<accession>A0A0F9NHJ3</accession>
<name>A0A0F9NHJ3_9ZZZZ</name>
<proteinExistence type="predicted"/>
<sequence length="147" mass="17382">MSEAEDKIIDKTMFGEWLRESIGMMSLQVRIVVIEKELKKLVRLARKEEREICGDMLGIYSGQTVESNRIFENQKTFDFWMGGYSNEIRSDKTWTEKMTKEVEARVREDCIQATERVYHRIMGSNDTKFIGELKKELALKEVKRNEF</sequence>